<dbReference type="GO" id="GO:0018104">
    <property type="term" value="P:peptidoglycan-protein cross-linking"/>
    <property type="evidence" value="ECO:0007669"/>
    <property type="project" value="TreeGrafter"/>
</dbReference>
<dbReference type="Pfam" id="PF03734">
    <property type="entry name" value="YkuD"/>
    <property type="match status" value="1"/>
</dbReference>
<evidence type="ECO:0000313" key="11">
    <source>
        <dbReference type="EMBL" id="SEF83934.1"/>
    </source>
</evidence>
<dbReference type="NCBIfam" id="TIGR01409">
    <property type="entry name" value="TAT_signal_seq"/>
    <property type="match status" value="1"/>
</dbReference>
<dbReference type="SUPFAM" id="SSF141523">
    <property type="entry name" value="L,D-transpeptidase catalytic domain-like"/>
    <property type="match status" value="1"/>
</dbReference>
<keyword evidence="6 9" id="KW-0133">Cell shape</keyword>
<gene>
    <name evidence="11" type="ORF">SAMN04488115_102215</name>
</gene>
<evidence type="ECO:0000256" key="9">
    <source>
        <dbReference type="PROSITE-ProRule" id="PRU01373"/>
    </source>
</evidence>
<keyword evidence="12" id="KW-1185">Reference proteome</keyword>
<evidence type="ECO:0000256" key="4">
    <source>
        <dbReference type="ARBA" id="ARBA00022679"/>
    </source>
</evidence>
<dbReference type="Proteomes" id="UP000236743">
    <property type="component" value="Unassembled WGS sequence"/>
</dbReference>
<dbReference type="InterPro" id="IPR050979">
    <property type="entry name" value="LD-transpeptidase"/>
</dbReference>
<accession>A0A1H5V9Q7</accession>
<evidence type="ECO:0000256" key="2">
    <source>
        <dbReference type="ARBA" id="ARBA00005992"/>
    </source>
</evidence>
<evidence type="ECO:0000256" key="5">
    <source>
        <dbReference type="ARBA" id="ARBA00022801"/>
    </source>
</evidence>
<dbReference type="EMBL" id="FNUY01000002">
    <property type="protein sequence ID" value="SEF83934.1"/>
    <property type="molecule type" value="Genomic_DNA"/>
</dbReference>
<dbReference type="GO" id="GO:0016757">
    <property type="term" value="F:glycosyltransferase activity"/>
    <property type="evidence" value="ECO:0007669"/>
    <property type="project" value="UniProtKB-KW"/>
</dbReference>
<dbReference type="GO" id="GO:0071972">
    <property type="term" value="F:peptidoglycan L,D-transpeptidase activity"/>
    <property type="evidence" value="ECO:0007669"/>
    <property type="project" value="TreeGrafter"/>
</dbReference>
<feature type="domain" description="L,D-TPase catalytic" evidence="10">
    <location>
        <begin position="98"/>
        <end position="234"/>
    </location>
</feature>
<evidence type="ECO:0000256" key="8">
    <source>
        <dbReference type="ARBA" id="ARBA00023316"/>
    </source>
</evidence>
<dbReference type="UniPathway" id="UPA00219"/>
<dbReference type="PANTHER" id="PTHR30582:SF24">
    <property type="entry name" value="L,D-TRANSPEPTIDASE ERFK_SRFK-RELATED"/>
    <property type="match status" value="1"/>
</dbReference>
<keyword evidence="3" id="KW-0328">Glycosyltransferase</keyword>
<evidence type="ECO:0000256" key="3">
    <source>
        <dbReference type="ARBA" id="ARBA00022676"/>
    </source>
</evidence>
<dbReference type="PROSITE" id="PS52029">
    <property type="entry name" value="LD_TPASE"/>
    <property type="match status" value="1"/>
</dbReference>
<comment type="pathway">
    <text evidence="1 9">Cell wall biogenesis; peptidoglycan biosynthesis.</text>
</comment>
<sequence length="236" mass="25522">MIIDGRNADARQVDETNLLGRRAGLLNRRSFLAGSAVGLGALGLGGCATSDGMSLAEAAKLYGPVPEEKFPIPAADISKVDPKYFRRTVRYETKEAPGTIIVDPGNYYVYRVEGDGNATRYGANVGRDGFRWNGDAYVGRKSEWPTWTPPKEMIKRQPEAAKYARGMPGGLDNPLGARTLHLYQNGAYTLYTIYASSDPETIGSGITSGCVGLLSQDMIHLYSQTPVKTKVVVLPA</sequence>
<evidence type="ECO:0000313" key="12">
    <source>
        <dbReference type="Proteomes" id="UP000236743"/>
    </source>
</evidence>
<evidence type="ECO:0000259" key="10">
    <source>
        <dbReference type="PROSITE" id="PS52029"/>
    </source>
</evidence>
<protein>
    <submittedName>
        <fullName evidence="11">Tat (Twin-arginine translocation) pathway signal sequence</fullName>
    </submittedName>
</protein>
<dbReference type="OrthoDB" id="9795305at2"/>
<evidence type="ECO:0000256" key="1">
    <source>
        <dbReference type="ARBA" id="ARBA00004752"/>
    </source>
</evidence>
<dbReference type="GO" id="GO:0071555">
    <property type="term" value="P:cell wall organization"/>
    <property type="evidence" value="ECO:0007669"/>
    <property type="project" value="UniProtKB-UniRule"/>
</dbReference>
<keyword evidence="4" id="KW-0808">Transferase</keyword>
<reference evidence="11 12" key="1">
    <citation type="submission" date="2016-10" db="EMBL/GenBank/DDBJ databases">
        <authorList>
            <person name="de Groot N.N."/>
        </authorList>
    </citation>
    <scope>NUCLEOTIDE SEQUENCE [LARGE SCALE GENOMIC DNA]</scope>
    <source>
        <strain evidence="11 12">DSM 26656</strain>
    </source>
</reference>
<dbReference type="InterPro" id="IPR006311">
    <property type="entry name" value="TAT_signal"/>
</dbReference>
<dbReference type="Gene3D" id="2.40.440.10">
    <property type="entry name" value="L,D-transpeptidase catalytic domain-like"/>
    <property type="match status" value="1"/>
</dbReference>
<dbReference type="GO" id="GO:0005576">
    <property type="term" value="C:extracellular region"/>
    <property type="evidence" value="ECO:0007669"/>
    <property type="project" value="TreeGrafter"/>
</dbReference>
<dbReference type="CDD" id="cd16913">
    <property type="entry name" value="YkuD_like"/>
    <property type="match status" value="1"/>
</dbReference>
<comment type="caution">
    <text evidence="9">Lacks conserved residue(s) required for the propagation of feature annotation.</text>
</comment>
<evidence type="ECO:0000256" key="7">
    <source>
        <dbReference type="ARBA" id="ARBA00022984"/>
    </source>
</evidence>
<organism evidence="11 12">
    <name type="scientific">Bosea lathyri</name>
    <dbReference type="NCBI Taxonomy" id="1036778"/>
    <lineage>
        <taxon>Bacteria</taxon>
        <taxon>Pseudomonadati</taxon>
        <taxon>Pseudomonadota</taxon>
        <taxon>Alphaproteobacteria</taxon>
        <taxon>Hyphomicrobiales</taxon>
        <taxon>Boseaceae</taxon>
        <taxon>Bosea</taxon>
    </lineage>
</organism>
<keyword evidence="8 9" id="KW-0961">Cell wall biogenesis/degradation</keyword>
<name>A0A1H5V9Q7_9HYPH</name>
<dbReference type="InterPro" id="IPR005490">
    <property type="entry name" value="LD_TPept_cat_dom"/>
</dbReference>
<comment type="similarity">
    <text evidence="2">Belongs to the YkuD family.</text>
</comment>
<keyword evidence="5" id="KW-0378">Hydrolase</keyword>
<dbReference type="InterPro" id="IPR038063">
    <property type="entry name" value="Transpep_catalytic_dom"/>
</dbReference>
<dbReference type="GO" id="GO:0008360">
    <property type="term" value="P:regulation of cell shape"/>
    <property type="evidence" value="ECO:0007669"/>
    <property type="project" value="UniProtKB-UniRule"/>
</dbReference>
<dbReference type="AlphaFoldDB" id="A0A1H5V9Q7"/>
<dbReference type="PANTHER" id="PTHR30582">
    <property type="entry name" value="L,D-TRANSPEPTIDASE"/>
    <property type="match status" value="1"/>
</dbReference>
<dbReference type="RefSeq" id="WP_103871472.1">
    <property type="nucleotide sequence ID" value="NZ_FNUY01000002.1"/>
</dbReference>
<keyword evidence="7 9" id="KW-0573">Peptidoglycan synthesis</keyword>
<dbReference type="PROSITE" id="PS51318">
    <property type="entry name" value="TAT"/>
    <property type="match status" value="1"/>
</dbReference>
<proteinExistence type="inferred from homology"/>
<dbReference type="InterPro" id="IPR019546">
    <property type="entry name" value="TAT_signal_bac_arc"/>
</dbReference>
<evidence type="ECO:0000256" key="6">
    <source>
        <dbReference type="ARBA" id="ARBA00022960"/>
    </source>
</evidence>